<dbReference type="PANTHER" id="PTHR43628:SF1">
    <property type="entry name" value="CHITIN SYNTHASE REGULATORY FACTOR 2-RELATED"/>
    <property type="match status" value="1"/>
</dbReference>
<dbReference type="OMA" id="WHHENLR"/>
<accession>A0A139AFU6</accession>
<dbReference type="InterPro" id="IPR006597">
    <property type="entry name" value="Sel1-like"/>
</dbReference>
<evidence type="ECO:0000313" key="3">
    <source>
        <dbReference type="Proteomes" id="UP000070544"/>
    </source>
</evidence>
<dbReference type="OrthoDB" id="2148946at2759"/>
<feature type="compositionally biased region" description="Pro residues" evidence="1">
    <location>
        <begin position="16"/>
        <end position="29"/>
    </location>
</feature>
<feature type="region of interest" description="Disordered" evidence="1">
    <location>
        <begin position="166"/>
        <end position="244"/>
    </location>
</feature>
<feature type="compositionally biased region" description="Basic and acidic residues" evidence="1">
    <location>
        <begin position="183"/>
        <end position="194"/>
    </location>
</feature>
<dbReference type="InterPro" id="IPR011990">
    <property type="entry name" value="TPR-like_helical_dom_sf"/>
</dbReference>
<name>A0A139AFU6_GONPJ</name>
<dbReference type="EMBL" id="KQ965761">
    <property type="protein sequence ID" value="KXS15630.1"/>
    <property type="molecule type" value="Genomic_DNA"/>
</dbReference>
<keyword evidence="3" id="KW-1185">Reference proteome</keyword>
<feature type="region of interest" description="Disordered" evidence="1">
    <location>
        <begin position="302"/>
        <end position="338"/>
    </location>
</feature>
<dbReference type="PANTHER" id="PTHR43628">
    <property type="entry name" value="ACTIVATOR OF C KINASE PROTEIN 1-RELATED"/>
    <property type="match status" value="1"/>
</dbReference>
<reference evidence="2 3" key="1">
    <citation type="journal article" date="2015" name="Genome Biol. Evol.">
        <title>Phylogenomic analyses indicate that early fungi evolved digesting cell walls of algal ancestors of land plants.</title>
        <authorList>
            <person name="Chang Y."/>
            <person name="Wang S."/>
            <person name="Sekimoto S."/>
            <person name="Aerts A.L."/>
            <person name="Choi C."/>
            <person name="Clum A."/>
            <person name="LaButti K.M."/>
            <person name="Lindquist E.A."/>
            <person name="Yee Ngan C."/>
            <person name="Ohm R.A."/>
            <person name="Salamov A.A."/>
            <person name="Grigoriev I.V."/>
            <person name="Spatafora J.W."/>
            <person name="Berbee M.L."/>
        </authorList>
    </citation>
    <scope>NUCLEOTIDE SEQUENCE [LARGE SCALE GENOMIC DNA]</scope>
    <source>
        <strain evidence="2 3">JEL478</strain>
    </source>
</reference>
<dbReference type="GO" id="GO:0032153">
    <property type="term" value="C:cell division site"/>
    <property type="evidence" value="ECO:0007669"/>
    <property type="project" value="TreeGrafter"/>
</dbReference>
<proteinExistence type="predicted"/>
<organism evidence="2 3">
    <name type="scientific">Gonapodya prolifera (strain JEL478)</name>
    <name type="common">Monoblepharis prolifera</name>
    <dbReference type="NCBI Taxonomy" id="1344416"/>
    <lineage>
        <taxon>Eukaryota</taxon>
        <taxon>Fungi</taxon>
        <taxon>Fungi incertae sedis</taxon>
        <taxon>Chytridiomycota</taxon>
        <taxon>Chytridiomycota incertae sedis</taxon>
        <taxon>Monoblepharidomycetes</taxon>
        <taxon>Monoblepharidales</taxon>
        <taxon>Gonapodyaceae</taxon>
        <taxon>Gonapodya</taxon>
    </lineage>
</organism>
<dbReference type="Pfam" id="PF08238">
    <property type="entry name" value="Sel1"/>
    <property type="match status" value="3"/>
</dbReference>
<dbReference type="GO" id="GO:0010972">
    <property type="term" value="P:negative regulation of G2/M transition of mitotic cell cycle"/>
    <property type="evidence" value="ECO:0007669"/>
    <property type="project" value="TreeGrafter"/>
</dbReference>
<dbReference type="SMART" id="SM00671">
    <property type="entry name" value="SEL1"/>
    <property type="match status" value="3"/>
</dbReference>
<dbReference type="SUPFAM" id="SSF81901">
    <property type="entry name" value="HCP-like"/>
    <property type="match status" value="2"/>
</dbReference>
<gene>
    <name evidence="2" type="ORF">M427DRAFT_56698</name>
</gene>
<dbReference type="AlphaFoldDB" id="A0A139AFU6"/>
<dbReference type="Gene3D" id="1.25.40.10">
    <property type="entry name" value="Tetratricopeptide repeat domain"/>
    <property type="match status" value="2"/>
</dbReference>
<dbReference type="InterPro" id="IPR052945">
    <property type="entry name" value="Mitotic_Regulator"/>
</dbReference>
<protein>
    <recommendedName>
        <fullName evidence="4">HCP-like protein</fullName>
    </recommendedName>
</protein>
<evidence type="ECO:0000313" key="2">
    <source>
        <dbReference type="EMBL" id="KXS15630.1"/>
    </source>
</evidence>
<dbReference type="STRING" id="1344416.A0A139AFU6"/>
<evidence type="ECO:0008006" key="4">
    <source>
        <dbReference type="Google" id="ProtNLM"/>
    </source>
</evidence>
<sequence>MSGHTRTPSSDVPLAYPAPLPAPPGPLPVPSEKEHRGDLDDPLQLGIWHHENLRLPASAYFFSVSASQGNPLGLLLYGLSLRHGWGVKQDAELGFRCFQLAAKSAVWEFSEGLENQGKKPTVGFAVPAGEGGGEGDYNGPKPPRITRKDTKDVALDVAIHEDFDVVLPPSGSPPKVAVPDFSGLKKDEDKDGSTGDKVLGLLGLHKRSNSSTGSAHKRSPSGSMQEMAQVPQSPVGVSTPPPKLPSVETIERHGGPAGTSAVDIPVFVPTPRRSSRRAPPDANAAANTQVVSEELTDTLTTVQSTNASAATSASSLGEDEYVPEAKPPPKPAAPVTIDATSGPVMTLSRKARPPVDTKEHVDAPVASEAKEGHADSNEPVSALKSIASEQLVLAIFEMGQSFAYGWGTAPNPKLALHYYTLAARLGDSSAMETLGDIYMRGDLGLKKDKFTAAQWYRKALKAGGMKNVPNMEWVWKDKYEPGREGEKKKFSFWKW</sequence>
<feature type="compositionally biased region" description="Low complexity" evidence="1">
    <location>
        <begin position="302"/>
        <end position="315"/>
    </location>
</feature>
<dbReference type="Proteomes" id="UP000070544">
    <property type="component" value="Unassembled WGS sequence"/>
</dbReference>
<feature type="region of interest" description="Disordered" evidence="1">
    <location>
        <begin position="1"/>
        <end position="40"/>
    </location>
</feature>
<evidence type="ECO:0000256" key="1">
    <source>
        <dbReference type="SAM" id="MobiDB-lite"/>
    </source>
</evidence>
<feature type="compositionally biased region" description="Polar residues" evidence="1">
    <location>
        <begin position="209"/>
        <end position="236"/>
    </location>
</feature>
<feature type="compositionally biased region" description="Polar residues" evidence="1">
    <location>
        <begin position="1"/>
        <end position="10"/>
    </location>
</feature>